<feature type="domain" description="DDT" evidence="10">
    <location>
        <begin position="174"/>
        <end position="234"/>
    </location>
</feature>
<dbReference type="GO" id="GO:0008270">
    <property type="term" value="F:zinc ion binding"/>
    <property type="evidence" value="ECO:0007669"/>
    <property type="project" value="UniProtKB-KW"/>
</dbReference>
<dbReference type="Gene3D" id="3.30.40.10">
    <property type="entry name" value="Zinc/RING finger domain, C3HC4 (zinc finger)"/>
    <property type="match status" value="1"/>
</dbReference>
<feature type="compositionally biased region" description="Low complexity" evidence="8">
    <location>
        <begin position="1122"/>
        <end position="1137"/>
    </location>
</feature>
<feature type="region of interest" description="Disordered" evidence="8">
    <location>
        <begin position="1"/>
        <end position="165"/>
    </location>
</feature>
<feature type="region of interest" description="Disordered" evidence="8">
    <location>
        <begin position="1122"/>
        <end position="1159"/>
    </location>
</feature>
<feature type="compositionally biased region" description="Acidic residues" evidence="8">
    <location>
        <begin position="76"/>
        <end position="131"/>
    </location>
</feature>
<feature type="coiled-coil region" evidence="7">
    <location>
        <begin position="440"/>
        <end position="482"/>
    </location>
</feature>
<feature type="compositionally biased region" description="Basic and acidic residues" evidence="8">
    <location>
        <begin position="516"/>
        <end position="536"/>
    </location>
</feature>
<name>A0A3S3PPR8_9ACAR</name>
<evidence type="ECO:0000259" key="9">
    <source>
        <dbReference type="PROSITE" id="PS50016"/>
    </source>
</evidence>
<keyword evidence="7" id="KW-0175">Coiled coil</keyword>
<keyword evidence="5" id="KW-0539">Nucleus</keyword>
<evidence type="ECO:0000256" key="4">
    <source>
        <dbReference type="ARBA" id="ARBA00022833"/>
    </source>
</evidence>
<dbReference type="SUPFAM" id="SSF57903">
    <property type="entry name" value="FYVE/PHD zinc finger"/>
    <property type="match status" value="1"/>
</dbReference>
<dbReference type="InterPro" id="IPR013083">
    <property type="entry name" value="Znf_RING/FYVE/PHD"/>
</dbReference>
<feature type="non-terminal residue" evidence="11">
    <location>
        <position position="1189"/>
    </location>
</feature>
<dbReference type="InterPro" id="IPR018501">
    <property type="entry name" value="DDT_dom"/>
</dbReference>
<feature type="compositionally biased region" description="Low complexity" evidence="8">
    <location>
        <begin position="155"/>
        <end position="165"/>
    </location>
</feature>
<evidence type="ECO:0000256" key="7">
    <source>
        <dbReference type="SAM" id="Coils"/>
    </source>
</evidence>
<organism evidence="11 12">
    <name type="scientific">Dinothrombium tinctorium</name>
    <dbReference type="NCBI Taxonomy" id="1965070"/>
    <lineage>
        <taxon>Eukaryota</taxon>
        <taxon>Metazoa</taxon>
        <taxon>Ecdysozoa</taxon>
        <taxon>Arthropoda</taxon>
        <taxon>Chelicerata</taxon>
        <taxon>Arachnida</taxon>
        <taxon>Acari</taxon>
        <taxon>Acariformes</taxon>
        <taxon>Trombidiformes</taxon>
        <taxon>Prostigmata</taxon>
        <taxon>Anystina</taxon>
        <taxon>Parasitengona</taxon>
        <taxon>Trombidioidea</taxon>
        <taxon>Trombidiidae</taxon>
        <taxon>Dinothrombium</taxon>
    </lineage>
</organism>
<evidence type="ECO:0000256" key="5">
    <source>
        <dbReference type="ARBA" id="ARBA00023242"/>
    </source>
</evidence>
<evidence type="ECO:0000256" key="1">
    <source>
        <dbReference type="ARBA" id="ARBA00004123"/>
    </source>
</evidence>
<dbReference type="EMBL" id="NCKU01004515">
    <property type="protein sequence ID" value="RWS05843.1"/>
    <property type="molecule type" value="Genomic_DNA"/>
</dbReference>
<dbReference type="InterPro" id="IPR038028">
    <property type="entry name" value="BPTF"/>
</dbReference>
<dbReference type="Pfam" id="PF02791">
    <property type="entry name" value="DDT"/>
    <property type="match status" value="1"/>
</dbReference>
<dbReference type="Pfam" id="PF15613">
    <property type="entry name" value="WSD"/>
    <property type="match status" value="1"/>
</dbReference>
<keyword evidence="3 6" id="KW-0863">Zinc-finger</keyword>
<dbReference type="PANTHER" id="PTHR45975:SF2">
    <property type="entry name" value="NUCLEOSOME-REMODELING FACTOR SUBUNIT BPTF"/>
    <property type="match status" value="1"/>
</dbReference>
<dbReference type="InterPro" id="IPR001965">
    <property type="entry name" value="Znf_PHD"/>
</dbReference>
<comment type="caution">
    <text evidence="11">The sequence shown here is derived from an EMBL/GenBank/DDBJ whole genome shotgun (WGS) entry which is preliminary data.</text>
</comment>
<dbReference type="PROSITE" id="PS50016">
    <property type="entry name" value="ZF_PHD_2"/>
    <property type="match status" value="1"/>
</dbReference>
<keyword evidence="4" id="KW-0862">Zinc</keyword>
<dbReference type="STRING" id="1965070.A0A3S3PPR8"/>
<dbReference type="SMART" id="SM00571">
    <property type="entry name" value="DDT"/>
    <property type="match status" value="1"/>
</dbReference>
<dbReference type="InterPro" id="IPR019787">
    <property type="entry name" value="Znf_PHD-finger"/>
</dbReference>
<evidence type="ECO:0000256" key="6">
    <source>
        <dbReference type="PROSITE-ProRule" id="PRU00146"/>
    </source>
</evidence>
<dbReference type="SMART" id="SM00249">
    <property type="entry name" value="PHD"/>
    <property type="match status" value="1"/>
</dbReference>
<feature type="compositionally biased region" description="Basic and acidic residues" evidence="8">
    <location>
        <begin position="1139"/>
        <end position="1159"/>
    </location>
</feature>
<comment type="subcellular location">
    <subcellularLocation>
        <location evidence="1">Nucleus</location>
    </subcellularLocation>
</comment>
<dbReference type="GO" id="GO:0006357">
    <property type="term" value="P:regulation of transcription by RNA polymerase II"/>
    <property type="evidence" value="ECO:0007669"/>
    <property type="project" value="InterPro"/>
</dbReference>
<dbReference type="CDD" id="cd15559">
    <property type="entry name" value="PHD1_BPTF"/>
    <property type="match status" value="1"/>
</dbReference>
<accession>A0A3S3PPR8</accession>
<evidence type="ECO:0000313" key="11">
    <source>
        <dbReference type="EMBL" id="RWS05843.1"/>
    </source>
</evidence>
<proteinExistence type="predicted"/>
<dbReference type="InterPro" id="IPR011011">
    <property type="entry name" value="Znf_FYVE_PHD"/>
</dbReference>
<protein>
    <submittedName>
        <fullName evidence="11">Nucleosome-remodeling factor subunit BPTF-like protein</fullName>
    </submittedName>
</protein>
<evidence type="ECO:0000259" key="10">
    <source>
        <dbReference type="PROSITE" id="PS50827"/>
    </source>
</evidence>
<evidence type="ECO:0000313" key="12">
    <source>
        <dbReference type="Proteomes" id="UP000285301"/>
    </source>
</evidence>
<dbReference type="OrthoDB" id="784962at2759"/>
<dbReference type="InterPro" id="IPR028941">
    <property type="entry name" value="WHIM2_dom"/>
</dbReference>
<dbReference type="AlphaFoldDB" id="A0A3S3PPR8"/>
<dbReference type="GO" id="GO:0016589">
    <property type="term" value="C:NURF complex"/>
    <property type="evidence" value="ECO:0007669"/>
    <property type="project" value="InterPro"/>
</dbReference>
<feature type="region of interest" description="Disordered" evidence="8">
    <location>
        <begin position="510"/>
        <end position="540"/>
    </location>
</feature>
<feature type="domain" description="PHD-type" evidence="9">
    <location>
        <begin position="331"/>
        <end position="378"/>
    </location>
</feature>
<evidence type="ECO:0000256" key="8">
    <source>
        <dbReference type="SAM" id="MobiDB-lite"/>
    </source>
</evidence>
<keyword evidence="12" id="KW-1185">Reference proteome</keyword>
<dbReference type="Proteomes" id="UP000285301">
    <property type="component" value="Unassembled WGS sequence"/>
</dbReference>
<dbReference type="PANTHER" id="PTHR45975">
    <property type="entry name" value="NUCLEOSOME-REMODELING FACTOR SUBUNIT BPTF"/>
    <property type="match status" value="1"/>
</dbReference>
<dbReference type="Pfam" id="PF00628">
    <property type="entry name" value="PHD"/>
    <property type="match status" value="1"/>
</dbReference>
<evidence type="ECO:0000256" key="2">
    <source>
        <dbReference type="ARBA" id="ARBA00022723"/>
    </source>
</evidence>
<keyword evidence="2" id="KW-0479">Metal-binding</keyword>
<sequence>MKTRGRPPKNAESAQRLAAMKRPKYLYSGTGHSPVAGSSSASQPSFAATSASIKKLKSTATPSSSRKDSRSRKPWDDDDEEEDEKYDEQDLDDRIYDEDELMDDEDDDETMYSELNDETEQEDEELADDESGEHSDETLRRRKCPPVDDDDEDSSSVPPLALPPSSTDLICYSSEHLMRSLSIYEILRHFSLIVRLQVFRFEDFLVALHLNESNSLLSQIHIQLLKALIREDDNNQTTQGPQDVKDSINGSLYFIDHLTWPQVLRTYLSGDEKGRKVLQRTFNICEDFPLNASLDTKLLLLEYLCDCFLQTTPVRELITSTSLEKGTLRHDDHCRMCHKLGDLLCCEGCEAVYHLQCLDPPLTQVPSSDWICDVCKSMTVEGVSDCYSNSIVSMSCVGGRQEPIGWDRHKRKYWFMARRIFVEDNHHSPDSQQVYYYSIEEQFEQLFNRLSDEYEKELKESLQDLKEEIERQMKITKKITKDAYNKAKLKTAKIWFQDEQQQLQFQLKNGEDEQFDDKQTGDGDPQEGKDANENKPNETGILTRLKTGTIQQKQINLDPFKSAIQAKENENDYILVEDEEKACVEKVMKKNLTEKQKKMKFKLGLEGSVFSYKNKFTSNHLALNKHQHQEERDKKRFMSHKFSLTTASEFKWRDSSPFESRTDYIQMLRATILHLESLLCAPFLHPNWSLHRNNWIKAVNMCASARDFLLAIMILESSLKPCLFNAVWHESLGHLHLHRLTFSEREEMKKNEKKEKREFMEEQEASYLFSLTRGGGGVKYTLGKVKHQIWKQRGEEYRLTGKGGFYWFSALFTRKPKNPLKRTVRVDIDEEQPVDDVIDVSEDLKVKNNDQKQRKFYKSFAEGEVKVLDTLLDRRLLMYKIMKEEEQKRNVETKCCYSPLCSSSSAAVGGATESSASLSCYSAECRARNEKESTRSKVNLARIVRINGVLQIGRRIGKRSLGKGQLPPCPRFTTNKTQRKSIFVLPRYDLRKLARNAALREVAGFSYTAKLNPSYWRFGNTPRPLFRTTWLWRCVTFKSLPGVALQLRLLWACLRWDDLTTKPPPSGNNVVTNENEVITTELLKRRDLPPFGIRSEYLIRRIIVPIDVSNVDAASNSPNAYSASNSFSFSQRDQQQQTKKLERRSGLRERKRKNYEENGCKGPSVHELWVNEDELELWEMKLFGEKLEK</sequence>
<evidence type="ECO:0000256" key="3">
    <source>
        <dbReference type="ARBA" id="ARBA00022771"/>
    </source>
</evidence>
<dbReference type="GO" id="GO:0000978">
    <property type="term" value="F:RNA polymerase II cis-regulatory region sequence-specific DNA binding"/>
    <property type="evidence" value="ECO:0007669"/>
    <property type="project" value="TreeGrafter"/>
</dbReference>
<feature type="compositionally biased region" description="Polar residues" evidence="8">
    <location>
        <begin position="36"/>
        <end position="52"/>
    </location>
</feature>
<feature type="compositionally biased region" description="Basic and acidic residues" evidence="8">
    <location>
        <begin position="65"/>
        <end position="75"/>
    </location>
</feature>
<dbReference type="PROSITE" id="PS50827">
    <property type="entry name" value="DDT"/>
    <property type="match status" value="1"/>
</dbReference>
<gene>
    <name evidence="11" type="ORF">B4U79_15843</name>
</gene>
<reference evidence="11 12" key="1">
    <citation type="journal article" date="2018" name="Gigascience">
        <title>Genomes of trombidid mites reveal novel predicted allergens and laterally-transferred genes associated with secondary metabolism.</title>
        <authorList>
            <person name="Dong X."/>
            <person name="Chaisiri K."/>
            <person name="Xia D."/>
            <person name="Armstrong S.D."/>
            <person name="Fang Y."/>
            <person name="Donnelly M.J."/>
            <person name="Kadowaki T."/>
            <person name="McGarry J.W."/>
            <person name="Darby A.C."/>
            <person name="Makepeace B.L."/>
        </authorList>
    </citation>
    <scope>NUCLEOTIDE SEQUENCE [LARGE SCALE GENOMIC DNA]</scope>
    <source>
        <strain evidence="11">UoL-WK</strain>
    </source>
</reference>